<protein>
    <submittedName>
        <fullName evidence="1">Uncharacterized protein</fullName>
    </submittedName>
</protein>
<dbReference type="Proteomes" id="UP001163603">
    <property type="component" value="Chromosome 13"/>
</dbReference>
<accession>A0ACC0X9X3</accession>
<dbReference type="EMBL" id="CM047748">
    <property type="protein sequence ID" value="KAJ0013273.1"/>
    <property type="molecule type" value="Genomic_DNA"/>
</dbReference>
<organism evidence="1 2">
    <name type="scientific">Pistacia integerrima</name>
    <dbReference type="NCBI Taxonomy" id="434235"/>
    <lineage>
        <taxon>Eukaryota</taxon>
        <taxon>Viridiplantae</taxon>
        <taxon>Streptophyta</taxon>
        <taxon>Embryophyta</taxon>
        <taxon>Tracheophyta</taxon>
        <taxon>Spermatophyta</taxon>
        <taxon>Magnoliopsida</taxon>
        <taxon>eudicotyledons</taxon>
        <taxon>Gunneridae</taxon>
        <taxon>Pentapetalae</taxon>
        <taxon>rosids</taxon>
        <taxon>malvids</taxon>
        <taxon>Sapindales</taxon>
        <taxon>Anacardiaceae</taxon>
        <taxon>Pistacia</taxon>
    </lineage>
</organism>
<gene>
    <name evidence="1" type="ORF">Pint_21385</name>
</gene>
<evidence type="ECO:0000313" key="2">
    <source>
        <dbReference type="Proteomes" id="UP001163603"/>
    </source>
</evidence>
<evidence type="ECO:0000313" key="1">
    <source>
        <dbReference type="EMBL" id="KAJ0013273.1"/>
    </source>
</evidence>
<reference evidence="2" key="1">
    <citation type="journal article" date="2023" name="G3 (Bethesda)">
        <title>Genome assembly and association tests identify interacting loci associated with vigor, precocity, and sex in interspecific pistachio rootstocks.</title>
        <authorList>
            <person name="Palmer W."/>
            <person name="Jacygrad E."/>
            <person name="Sagayaradj S."/>
            <person name="Cavanaugh K."/>
            <person name="Han R."/>
            <person name="Bertier L."/>
            <person name="Beede B."/>
            <person name="Kafkas S."/>
            <person name="Golino D."/>
            <person name="Preece J."/>
            <person name="Michelmore R."/>
        </authorList>
    </citation>
    <scope>NUCLEOTIDE SEQUENCE [LARGE SCALE GENOMIC DNA]</scope>
</reference>
<sequence>MSGGQANSGKGRRNGQRGTGNNPSPGVLTTIPDSSSVAAKNQRTPGPVDNPQDRIPVYGTQDVAGPSNPNLGVVNNPQNPTFAPTHKQVNSDGYGPSKQKGSKK</sequence>
<name>A0ACC0X9X3_9ROSI</name>
<keyword evidence="2" id="KW-1185">Reference proteome</keyword>
<proteinExistence type="predicted"/>
<comment type="caution">
    <text evidence="1">The sequence shown here is derived from an EMBL/GenBank/DDBJ whole genome shotgun (WGS) entry which is preliminary data.</text>
</comment>